<name>A0A6T9Y5H6_ALTMA</name>
<feature type="domain" description="Glycosyl hydrolase family 13 catalytic" evidence="6">
    <location>
        <begin position="53"/>
        <end position="455"/>
    </location>
</feature>
<reference evidence="7 8" key="1">
    <citation type="submission" date="2020-06" db="EMBL/GenBank/DDBJ databases">
        <authorList>
            <person name="Duchaud E."/>
        </authorList>
    </citation>
    <scope>NUCLEOTIDE SEQUENCE [LARGE SCALE GENOMIC DNA]</scope>
    <source>
        <strain evidence="7">Alteromonas fortis</strain>
    </source>
</reference>
<evidence type="ECO:0000256" key="5">
    <source>
        <dbReference type="SAM" id="SignalP"/>
    </source>
</evidence>
<accession>A0A6T9Y5H6</accession>
<dbReference type="GO" id="GO:0043895">
    <property type="term" value="F:cyclomaltodextrin glucanotransferase activity"/>
    <property type="evidence" value="ECO:0007669"/>
    <property type="project" value="UniProtKB-EC"/>
</dbReference>
<evidence type="ECO:0000256" key="1">
    <source>
        <dbReference type="ARBA" id="ARBA00001913"/>
    </source>
</evidence>
<dbReference type="PANTHER" id="PTHR10357:SF215">
    <property type="entry name" value="ALPHA-AMYLASE 1"/>
    <property type="match status" value="1"/>
</dbReference>
<evidence type="ECO:0000256" key="4">
    <source>
        <dbReference type="SAM" id="MobiDB-lite"/>
    </source>
</evidence>
<dbReference type="EMBL" id="LR812090">
    <property type="protein sequence ID" value="CAB9493958.1"/>
    <property type="molecule type" value="Genomic_DNA"/>
</dbReference>
<feature type="signal peptide" evidence="5">
    <location>
        <begin position="1"/>
        <end position="24"/>
    </location>
</feature>
<gene>
    <name evidence="7" type="ORF">ALFOR1_30892</name>
</gene>
<dbReference type="EC" id="2.4.1.19" evidence="7"/>
<evidence type="ECO:0000259" key="6">
    <source>
        <dbReference type="SMART" id="SM00642"/>
    </source>
</evidence>
<evidence type="ECO:0000256" key="2">
    <source>
        <dbReference type="ARBA" id="ARBA00022723"/>
    </source>
</evidence>
<dbReference type="SMART" id="SM00642">
    <property type="entry name" value="Aamy"/>
    <property type="match status" value="1"/>
</dbReference>
<evidence type="ECO:0000313" key="7">
    <source>
        <dbReference type="EMBL" id="CAB9493958.1"/>
    </source>
</evidence>
<dbReference type="InterPro" id="IPR006047">
    <property type="entry name" value="GH13_cat_dom"/>
</dbReference>
<keyword evidence="7" id="KW-0808">Transferase</keyword>
<comment type="cofactor">
    <cofactor evidence="1">
        <name>Ca(2+)</name>
        <dbReference type="ChEBI" id="CHEBI:29108"/>
    </cofactor>
</comment>
<dbReference type="SUPFAM" id="SSF51011">
    <property type="entry name" value="Glycosyl hydrolase domain"/>
    <property type="match status" value="1"/>
</dbReference>
<evidence type="ECO:0000256" key="3">
    <source>
        <dbReference type="ARBA" id="ARBA00022729"/>
    </source>
</evidence>
<dbReference type="InterPro" id="IPR017853">
    <property type="entry name" value="GH"/>
</dbReference>
<feature type="region of interest" description="Disordered" evidence="4">
    <location>
        <begin position="63"/>
        <end position="82"/>
    </location>
</feature>
<dbReference type="Gene3D" id="3.20.20.80">
    <property type="entry name" value="Glycosidases"/>
    <property type="match status" value="1"/>
</dbReference>
<dbReference type="GO" id="GO:0005975">
    <property type="term" value="P:carbohydrate metabolic process"/>
    <property type="evidence" value="ECO:0007669"/>
    <property type="project" value="InterPro"/>
</dbReference>
<dbReference type="RefSeq" id="WP_179983406.1">
    <property type="nucleotide sequence ID" value="NZ_LR812090.1"/>
</dbReference>
<dbReference type="CDD" id="cd11339">
    <property type="entry name" value="AmyAc_bac_CMD_like_2"/>
    <property type="match status" value="1"/>
</dbReference>
<keyword evidence="3 5" id="KW-0732">Signal</keyword>
<evidence type="ECO:0000313" key="8">
    <source>
        <dbReference type="Proteomes" id="UP000509458"/>
    </source>
</evidence>
<dbReference type="Pfam" id="PF00128">
    <property type="entry name" value="Alpha-amylase"/>
    <property type="match status" value="1"/>
</dbReference>
<dbReference type="Proteomes" id="UP000509458">
    <property type="component" value="Chromosome"/>
</dbReference>
<feature type="compositionally biased region" description="Basic and acidic residues" evidence="4">
    <location>
        <begin position="63"/>
        <end position="73"/>
    </location>
</feature>
<dbReference type="PANTHER" id="PTHR10357">
    <property type="entry name" value="ALPHA-AMYLASE FAMILY MEMBER"/>
    <property type="match status" value="1"/>
</dbReference>
<dbReference type="AlphaFoldDB" id="A0A6T9Y5H6"/>
<sequence>MLFKRSAIALTIAGLLCSACTSTATSSSDKKEMHTSQAIVGTSTPFASEAVYFVVTDRFVDGDPKNNHEDQGGEHPTWQLPLEGPDGKKAYVGYMGGDLQGILNNADYIKDMGFTAVWMTPVHDNPDYAFNGDEPITYGGAFKDGGKTGYHGYWATNFYKADEHLISDDLSVSDYTARMRQHGLKSVFDIVANHGTPSFTMKEDLPGYGELYDKDGNLVADHQNLAPEELDPENNPLHSFFHNYPDLVKLSNLDDENPEVRDYLINSYLYWISQGADAFRIDTIRHVPHSFWREASDRIRKQNPDFFMFGEAFDYEAKNIAQHTLPKNGGVSVLDFPMQKAMVNVFEKPLESDFADLEKVLYLTHGPYNNPYELTTFYDNHDMARIDATDEGFINAHNWLFTVRGIPVVYMGSEIGFMRGTAEHAGNRNYLGQQRIDQAKSHPIQQALTRIANVRKNTVALQRGVQVNLELSGHRAAFYRVIDTKDAQQTALVLLNKGENAQTFEVSKLMQSGNWVEQLSGQTQNVEDGAALNATVKANGVQVWVREGKPSNPALLTQIEHQLARQ</sequence>
<dbReference type="GO" id="GO:0046872">
    <property type="term" value="F:metal ion binding"/>
    <property type="evidence" value="ECO:0007669"/>
    <property type="project" value="UniProtKB-KW"/>
</dbReference>
<proteinExistence type="predicted"/>
<organism evidence="7 8">
    <name type="scientific">Alteromonas macleodii</name>
    <name type="common">Pseudoalteromonas macleodii</name>
    <dbReference type="NCBI Taxonomy" id="28108"/>
    <lineage>
        <taxon>Bacteria</taxon>
        <taxon>Pseudomonadati</taxon>
        <taxon>Pseudomonadota</taxon>
        <taxon>Gammaproteobacteria</taxon>
        <taxon>Alteromonadales</taxon>
        <taxon>Alteromonadaceae</taxon>
        <taxon>Alteromonas/Salinimonas group</taxon>
        <taxon>Alteromonas</taxon>
    </lineage>
</organism>
<keyword evidence="7" id="KW-0328">Glycosyltransferase</keyword>
<protein>
    <submittedName>
        <fullName evidence="7">Cyclomaltodextrin glucanotransferase, family GH13</fullName>
        <ecNumber evidence="7">2.4.1.19</ecNumber>
    </submittedName>
</protein>
<keyword evidence="2" id="KW-0479">Metal-binding</keyword>
<feature type="chain" id="PRO_5029822446" evidence="5">
    <location>
        <begin position="25"/>
        <end position="566"/>
    </location>
</feature>
<dbReference type="SUPFAM" id="SSF51445">
    <property type="entry name" value="(Trans)glycosidases"/>
    <property type="match status" value="1"/>
</dbReference>